<dbReference type="EMBL" id="BDSA01000066">
    <property type="protein sequence ID" value="GBE63513.1"/>
    <property type="molecule type" value="Genomic_DNA"/>
</dbReference>
<dbReference type="VEuPathDB" id="PiroplasmaDB:BOVATA_050060"/>
<dbReference type="GeneID" id="39877283"/>
<comment type="caution">
    <text evidence="1">The sequence shown here is derived from an EMBL/GenBank/DDBJ whole genome shotgun (WGS) entry which is preliminary data.</text>
</comment>
<evidence type="ECO:0000313" key="2">
    <source>
        <dbReference type="Proteomes" id="UP000236319"/>
    </source>
</evidence>
<evidence type="ECO:0000313" key="1">
    <source>
        <dbReference type="EMBL" id="GBE63513.1"/>
    </source>
</evidence>
<dbReference type="Proteomes" id="UP000236319">
    <property type="component" value="Unassembled WGS sequence"/>
</dbReference>
<accession>A0A2H6KKJ4</accession>
<name>A0A2H6KKJ4_9APIC</name>
<keyword evidence="2" id="KW-1185">Reference proteome</keyword>
<sequence>MIVVCVQGERSKFYGNLPGHDQQLDYSALDGGDEILCVRRGGTVLHCASNLLDYRIYKRINRIWKLINFVRLKSALEFLNKCVATLLKSGNVAFNFFVGVGIDSIELAFHHITGRSSFARKLLLNNYRDLVVEVRVDCIVILFHSIVPMKLLLTVVPDILLNKGFDRVHLQNIILNPSLYFMLKL</sequence>
<reference evidence="1 2" key="1">
    <citation type="journal article" date="2017" name="BMC Genomics">
        <title>Whole-genome assembly of Babesia ovata and comparative genomics between closely related pathogens.</title>
        <authorList>
            <person name="Yamagishi J."/>
            <person name="Asada M."/>
            <person name="Hakimi H."/>
            <person name="Tanaka T.Q."/>
            <person name="Sugimoto C."/>
            <person name="Kawazu S."/>
        </authorList>
    </citation>
    <scope>NUCLEOTIDE SEQUENCE [LARGE SCALE GENOMIC DNA]</scope>
    <source>
        <strain evidence="1 2">Miyake</strain>
    </source>
</reference>
<organism evidence="1 2">
    <name type="scientific">Babesia ovata</name>
    <dbReference type="NCBI Taxonomy" id="189622"/>
    <lineage>
        <taxon>Eukaryota</taxon>
        <taxon>Sar</taxon>
        <taxon>Alveolata</taxon>
        <taxon>Apicomplexa</taxon>
        <taxon>Aconoidasida</taxon>
        <taxon>Piroplasmida</taxon>
        <taxon>Babesiidae</taxon>
        <taxon>Babesia</taxon>
    </lineage>
</organism>
<gene>
    <name evidence="1" type="ORF">BOVATA_050060</name>
</gene>
<dbReference type="RefSeq" id="XP_028869756.1">
    <property type="nucleotide sequence ID" value="XM_029013923.1"/>
</dbReference>
<dbReference type="AlphaFoldDB" id="A0A2H6KKJ4"/>
<proteinExistence type="predicted"/>
<protein>
    <submittedName>
        <fullName evidence="1">Uncharacterized transporter, putative</fullName>
    </submittedName>
</protein>